<feature type="non-terminal residue" evidence="2">
    <location>
        <position position="370"/>
    </location>
</feature>
<feature type="compositionally biased region" description="Acidic residues" evidence="1">
    <location>
        <begin position="317"/>
        <end position="327"/>
    </location>
</feature>
<accession>A0AA39TFY7</accession>
<organism evidence="2 3">
    <name type="scientific">Lasiodiplodia hormozganensis</name>
    <dbReference type="NCBI Taxonomy" id="869390"/>
    <lineage>
        <taxon>Eukaryota</taxon>
        <taxon>Fungi</taxon>
        <taxon>Dikarya</taxon>
        <taxon>Ascomycota</taxon>
        <taxon>Pezizomycotina</taxon>
        <taxon>Dothideomycetes</taxon>
        <taxon>Dothideomycetes incertae sedis</taxon>
        <taxon>Botryosphaeriales</taxon>
        <taxon>Botryosphaeriaceae</taxon>
        <taxon>Lasiodiplodia</taxon>
    </lineage>
</organism>
<feature type="compositionally biased region" description="Acidic residues" evidence="1">
    <location>
        <begin position="353"/>
        <end position="370"/>
    </location>
</feature>
<evidence type="ECO:0000313" key="2">
    <source>
        <dbReference type="EMBL" id="KAK0609217.1"/>
    </source>
</evidence>
<proteinExistence type="predicted"/>
<feature type="region of interest" description="Disordered" evidence="1">
    <location>
        <begin position="311"/>
        <end position="370"/>
    </location>
</feature>
<dbReference type="EMBL" id="JAUJDW010000263">
    <property type="protein sequence ID" value="KAK0609217.1"/>
    <property type="molecule type" value="Genomic_DNA"/>
</dbReference>
<feature type="compositionally biased region" description="Acidic residues" evidence="1">
    <location>
        <begin position="128"/>
        <end position="151"/>
    </location>
</feature>
<feature type="compositionally biased region" description="Basic and acidic residues" evidence="1">
    <location>
        <begin position="328"/>
        <end position="344"/>
    </location>
</feature>
<keyword evidence="3" id="KW-1185">Reference proteome</keyword>
<reference evidence="2" key="1">
    <citation type="submission" date="2023-06" db="EMBL/GenBank/DDBJ databases">
        <title>Multi-omics analyses reveal the molecular pathogenesis toolkit of Lasiodiplodia hormozganensis, a cross-kingdom pathogen.</title>
        <authorList>
            <person name="Felix C."/>
            <person name="Meneses R."/>
            <person name="Goncalves M.F.M."/>
            <person name="Tilleman L."/>
            <person name="Duarte A.S."/>
            <person name="Jorrin-Novo J.V."/>
            <person name="Van De Peer Y."/>
            <person name="Deforce D."/>
            <person name="Van Nieuwerburgh F."/>
            <person name="Esteves A.C."/>
            <person name="Alves A."/>
        </authorList>
    </citation>
    <scope>NUCLEOTIDE SEQUENCE</scope>
    <source>
        <strain evidence="2">CBS 339.90</strain>
    </source>
</reference>
<protein>
    <submittedName>
        <fullName evidence="2">Uncharacterized protein</fullName>
    </submittedName>
</protein>
<feature type="compositionally biased region" description="Low complexity" evidence="1">
    <location>
        <begin position="193"/>
        <end position="204"/>
    </location>
</feature>
<comment type="caution">
    <text evidence="2">The sequence shown here is derived from an EMBL/GenBank/DDBJ whole genome shotgun (WGS) entry which is preliminary data.</text>
</comment>
<gene>
    <name evidence="2" type="ORF">DIS24_g12392</name>
</gene>
<dbReference type="Proteomes" id="UP001175001">
    <property type="component" value="Unassembled WGS sequence"/>
</dbReference>
<feature type="compositionally biased region" description="Low complexity" evidence="1">
    <location>
        <begin position="63"/>
        <end position="75"/>
    </location>
</feature>
<name>A0AA39TFY7_9PEZI</name>
<feature type="region of interest" description="Disordered" evidence="1">
    <location>
        <begin position="1"/>
        <end position="210"/>
    </location>
</feature>
<feature type="compositionally biased region" description="Basic and acidic residues" evidence="1">
    <location>
        <begin position="109"/>
        <end position="118"/>
    </location>
</feature>
<dbReference type="AlphaFoldDB" id="A0AA39TFY7"/>
<evidence type="ECO:0000256" key="1">
    <source>
        <dbReference type="SAM" id="MobiDB-lite"/>
    </source>
</evidence>
<evidence type="ECO:0000313" key="3">
    <source>
        <dbReference type="Proteomes" id="UP001175001"/>
    </source>
</evidence>
<sequence length="370" mass="41563">MHANSMPKAAAKIVDKNPRRHGQGSAVPTTGGPADVQPTSASGVADPDTNEDDDADDEETQAEDTAANAANTLENAAEEDAPGEDAPEEDHNESDQDHTSVHEGVSGAKETKEEQIRRLREKIHRLEADDDEEVPETESDTSEPEETEEEETHNARRLKDKTRAALASRSTTKKKKTTTAAAPHPQPNHQHHSSSPNNNNNNRTYDPSLIPSKRYRGYTNGDDGYWSVEFCLGVRKTPTLYGTTTTTTTTNATSTSDFEVLLLFTGRDRWPRPYWLPLDWNEPNHDIAYFFHTHRAVKPRPYRFPRDYDRRGVSDVPSDEWREEWEEARDAAEENYPHLFDYTRPRSTCPSGDEGEEDEDEEGDGEGDGE</sequence>
<feature type="compositionally biased region" description="Acidic residues" evidence="1">
    <location>
        <begin position="76"/>
        <end position="92"/>
    </location>
</feature>
<feature type="compositionally biased region" description="Acidic residues" evidence="1">
    <location>
        <begin position="48"/>
        <end position="62"/>
    </location>
</feature>